<gene>
    <name evidence="2" type="ORF">PEVE_00031333</name>
</gene>
<evidence type="ECO:0000256" key="1">
    <source>
        <dbReference type="SAM" id="Phobius"/>
    </source>
</evidence>
<keyword evidence="1" id="KW-0472">Membrane</keyword>
<keyword evidence="3" id="KW-1185">Reference proteome</keyword>
<reference evidence="2 3" key="1">
    <citation type="submission" date="2022-05" db="EMBL/GenBank/DDBJ databases">
        <authorList>
            <consortium name="Genoscope - CEA"/>
            <person name="William W."/>
        </authorList>
    </citation>
    <scope>NUCLEOTIDE SEQUENCE [LARGE SCALE GENOMIC DNA]</scope>
</reference>
<proteinExistence type="predicted"/>
<evidence type="ECO:0000313" key="3">
    <source>
        <dbReference type="Proteomes" id="UP001159427"/>
    </source>
</evidence>
<comment type="caution">
    <text evidence="2">The sequence shown here is derived from an EMBL/GenBank/DDBJ whole genome shotgun (WGS) entry which is preliminary data.</text>
</comment>
<sequence length="139" mass="15946">MKAKSKEETTNTRTKLNSLFSLSALLLSVMCCIALFHVELKIQEHHRLISQSATFCGQMEKEILQKVQQNYKRWQTNKGRNSDGAWHETQAKNISRQKRSSPTNSLQKSVQTAADVKLLIKEELRLLQKQVCAKDETLC</sequence>
<feature type="transmembrane region" description="Helical" evidence="1">
    <location>
        <begin position="20"/>
        <end position="38"/>
    </location>
</feature>
<organism evidence="2 3">
    <name type="scientific">Porites evermanni</name>
    <dbReference type="NCBI Taxonomy" id="104178"/>
    <lineage>
        <taxon>Eukaryota</taxon>
        <taxon>Metazoa</taxon>
        <taxon>Cnidaria</taxon>
        <taxon>Anthozoa</taxon>
        <taxon>Hexacorallia</taxon>
        <taxon>Scleractinia</taxon>
        <taxon>Fungiina</taxon>
        <taxon>Poritidae</taxon>
        <taxon>Porites</taxon>
    </lineage>
</organism>
<name>A0ABN8SYK6_9CNID</name>
<accession>A0ABN8SYK6</accession>
<protein>
    <submittedName>
        <fullName evidence="2">Uncharacterized protein</fullName>
    </submittedName>
</protein>
<evidence type="ECO:0000313" key="2">
    <source>
        <dbReference type="EMBL" id="CAH3195891.1"/>
    </source>
</evidence>
<keyword evidence="1" id="KW-0812">Transmembrane</keyword>
<dbReference type="Proteomes" id="UP001159427">
    <property type="component" value="Unassembled WGS sequence"/>
</dbReference>
<dbReference type="EMBL" id="CALNXI010004476">
    <property type="protein sequence ID" value="CAH3195891.1"/>
    <property type="molecule type" value="Genomic_DNA"/>
</dbReference>
<keyword evidence="1" id="KW-1133">Transmembrane helix</keyword>